<keyword evidence="3" id="KW-1185">Reference proteome</keyword>
<feature type="transmembrane region" description="Helical" evidence="1">
    <location>
        <begin position="6"/>
        <end position="24"/>
    </location>
</feature>
<accession>A0A927CCM1</accession>
<proteinExistence type="predicted"/>
<feature type="transmembrane region" description="Helical" evidence="1">
    <location>
        <begin position="68"/>
        <end position="86"/>
    </location>
</feature>
<feature type="transmembrane region" description="Helical" evidence="1">
    <location>
        <begin position="44"/>
        <end position="62"/>
    </location>
</feature>
<gene>
    <name evidence="2" type="ORF">IDH45_17470</name>
</gene>
<sequence length="97" mass="10872">MQWLQGALLIVFAVSLLGSVFFSIRYRRQHSRKARGTDSAKMNISMGLMLISISVIQLFLFTGSSVRVVVGAVMLLLGLFNLFAGIRNYGIYNRIKE</sequence>
<keyword evidence="1" id="KW-1133">Transmembrane helix</keyword>
<keyword evidence="1" id="KW-0472">Membrane</keyword>
<dbReference type="InterPro" id="IPR025618">
    <property type="entry name" value="YtpI"/>
</dbReference>
<organism evidence="2 3">
    <name type="scientific">Paenibacillus oceani</name>
    <dbReference type="NCBI Taxonomy" id="2772510"/>
    <lineage>
        <taxon>Bacteria</taxon>
        <taxon>Bacillati</taxon>
        <taxon>Bacillota</taxon>
        <taxon>Bacilli</taxon>
        <taxon>Bacillales</taxon>
        <taxon>Paenibacillaceae</taxon>
        <taxon>Paenibacillus</taxon>
    </lineage>
</organism>
<dbReference type="EMBL" id="JACXJA010000022">
    <property type="protein sequence ID" value="MBD2863781.1"/>
    <property type="molecule type" value="Genomic_DNA"/>
</dbReference>
<comment type="caution">
    <text evidence="2">The sequence shown here is derived from an EMBL/GenBank/DDBJ whole genome shotgun (WGS) entry which is preliminary data.</text>
</comment>
<dbReference type="RefSeq" id="WP_190929409.1">
    <property type="nucleotide sequence ID" value="NZ_JACXJA010000022.1"/>
</dbReference>
<evidence type="ECO:0000256" key="1">
    <source>
        <dbReference type="SAM" id="Phobius"/>
    </source>
</evidence>
<reference evidence="2" key="1">
    <citation type="submission" date="2020-09" db="EMBL/GenBank/DDBJ databases">
        <title>A novel bacterium of genus Paenibacillus, isolated from South China Sea.</title>
        <authorList>
            <person name="Huang H."/>
            <person name="Mo K."/>
            <person name="Hu Y."/>
        </authorList>
    </citation>
    <scope>NUCLEOTIDE SEQUENCE</scope>
    <source>
        <strain evidence="2">IB182363</strain>
    </source>
</reference>
<keyword evidence="1" id="KW-0812">Transmembrane</keyword>
<name>A0A927CCM1_9BACL</name>
<dbReference type="Pfam" id="PF14007">
    <property type="entry name" value="YtpI"/>
    <property type="match status" value="1"/>
</dbReference>
<dbReference type="AlphaFoldDB" id="A0A927CCM1"/>
<evidence type="ECO:0000313" key="2">
    <source>
        <dbReference type="EMBL" id="MBD2863781.1"/>
    </source>
</evidence>
<dbReference type="Proteomes" id="UP000639396">
    <property type="component" value="Unassembled WGS sequence"/>
</dbReference>
<protein>
    <submittedName>
        <fullName evidence="2">YtpI family protein</fullName>
    </submittedName>
</protein>
<evidence type="ECO:0000313" key="3">
    <source>
        <dbReference type="Proteomes" id="UP000639396"/>
    </source>
</evidence>